<keyword evidence="5 7" id="KW-0408">Iron</keyword>
<dbReference type="InterPro" id="IPR036396">
    <property type="entry name" value="Cyt_P450_sf"/>
</dbReference>
<keyword evidence="3 7" id="KW-0479">Metal-binding</keyword>
<keyword evidence="7 8" id="KW-0349">Heme</keyword>
<dbReference type="GO" id="GO:0016712">
    <property type="term" value="F:oxidoreductase activity, acting on paired donors, with incorporation or reduction of molecular oxygen, reduced flavin or flavoprotein as one donor, and incorporation of one atom of oxygen"/>
    <property type="evidence" value="ECO:0007669"/>
    <property type="project" value="TreeGrafter"/>
</dbReference>
<dbReference type="GO" id="GO:0005506">
    <property type="term" value="F:iron ion binding"/>
    <property type="evidence" value="ECO:0007669"/>
    <property type="project" value="InterPro"/>
</dbReference>
<dbReference type="SUPFAM" id="SSF48264">
    <property type="entry name" value="Cytochrome P450"/>
    <property type="match status" value="1"/>
</dbReference>
<name>D2XV62_BURXY</name>
<evidence type="ECO:0000256" key="6">
    <source>
        <dbReference type="ARBA" id="ARBA00023033"/>
    </source>
</evidence>
<evidence type="ECO:0000256" key="3">
    <source>
        <dbReference type="ARBA" id="ARBA00022723"/>
    </source>
</evidence>
<evidence type="ECO:0000256" key="9">
    <source>
        <dbReference type="SAM" id="SignalP"/>
    </source>
</evidence>
<dbReference type="AlphaFoldDB" id="D2XV62"/>
<keyword evidence="12" id="KW-1185">Reference proteome</keyword>
<dbReference type="Pfam" id="PF00067">
    <property type="entry name" value="p450"/>
    <property type="match status" value="1"/>
</dbReference>
<dbReference type="FunFam" id="1.10.630.10:FF:000036">
    <property type="entry name" value="CYtochrome P450 family"/>
    <property type="match status" value="1"/>
</dbReference>
<reference evidence="13" key="2">
    <citation type="submission" date="2016-11" db="UniProtKB">
        <authorList>
            <consortium name="WormBaseParasite"/>
        </authorList>
    </citation>
    <scope>IDENTIFICATION</scope>
</reference>
<reference evidence="11" key="3">
    <citation type="submission" date="2020-09" db="EMBL/GenBank/DDBJ databases">
        <authorList>
            <person name="Kikuchi T."/>
        </authorList>
    </citation>
    <scope>NUCLEOTIDE SEQUENCE</scope>
    <source>
        <strain evidence="11">Ka4C1</strain>
    </source>
</reference>
<feature type="binding site" description="axial binding residue" evidence="7">
    <location>
        <position position="448"/>
    </location>
    <ligand>
        <name>heme</name>
        <dbReference type="ChEBI" id="CHEBI:30413"/>
    </ligand>
    <ligandPart>
        <name>Fe</name>
        <dbReference type="ChEBI" id="CHEBI:18248"/>
    </ligandPart>
</feature>
<dbReference type="InterPro" id="IPR002401">
    <property type="entry name" value="Cyt_P450_E_grp-I"/>
</dbReference>
<dbReference type="OrthoDB" id="1055148at2759"/>
<accession>D2XV62</accession>
<evidence type="ECO:0000313" key="10">
    <source>
        <dbReference type="EMBL" id="ADB22437.2"/>
    </source>
</evidence>
<evidence type="ECO:0000256" key="7">
    <source>
        <dbReference type="PIRSR" id="PIRSR602401-1"/>
    </source>
</evidence>
<dbReference type="InterPro" id="IPR017972">
    <property type="entry name" value="Cyt_P450_CS"/>
</dbReference>
<dbReference type="InterPro" id="IPR001128">
    <property type="entry name" value="Cyt_P450"/>
</dbReference>
<keyword evidence="9" id="KW-0732">Signal</keyword>
<dbReference type="GO" id="GO:0006082">
    <property type="term" value="P:organic acid metabolic process"/>
    <property type="evidence" value="ECO:0007669"/>
    <property type="project" value="TreeGrafter"/>
</dbReference>
<evidence type="ECO:0000313" key="12">
    <source>
        <dbReference type="Proteomes" id="UP000659654"/>
    </source>
</evidence>
<dbReference type="SMR" id="D2XV62"/>
<evidence type="ECO:0000313" key="13">
    <source>
        <dbReference type="WBParaSite" id="BXY_0129300.1"/>
    </source>
</evidence>
<dbReference type="Proteomes" id="UP000582659">
    <property type="component" value="Unassembled WGS sequence"/>
</dbReference>
<dbReference type="EMBL" id="CAJFCV020000006">
    <property type="protein sequence ID" value="CAG9131146.1"/>
    <property type="molecule type" value="Genomic_DNA"/>
</dbReference>
<dbReference type="Proteomes" id="UP000095284">
    <property type="component" value="Unplaced"/>
</dbReference>
<dbReference type="EMBL" id="GU256938">
    <property type="protein sequence ID" value="ADB22437.2"/>
    <property type="molecule type" value="Genomic_DNA"/>
</dbReference>
<protein>
    <submittedName>
        <fullName evidence="11">(pine wood nematode) hypothetical protein</fullName>
    </submittedName>
    <submittedName>
        <fullName evidence="10">DAF-9</fullName>
    </submittedName>
</protein>
<evidence type="ECO:0000256" key="4">
    <source>
        <dbReference type="ARBA" id="ARBA00023002"/>
    </source>
</evidence>
<proteinExistence type="inferred from homology"/>
<dbReference type="PRINTS" id="PR00385">
    <property type="entry name" value="P450"/>
</dbReference>
<keyword evidence="6 8" id="KW-0503">Monooxygenase</keyword>
<dbReference type="Proteomes" id="UP000659654">
    <property type="component" value="Unassembled WGS sequence"/>
</dbReference>
<dbReference type="PANTHER" id="PTHR24300:SF403">
    <property type="entry name" value="CYTOCHROME P450 306A1"/>
    <property type="match status" value="1"/>
</dbReference>
<evidence type="ECO:0000256" key="8">
    <source>
        <dbReference type="RuleBase" id="RU000461"/>
    </source>
</evidence>
<gene>
    <name evidence="11" type="ORF">BXYJ_LOCUS15112</name>
</gene>
<dbReference type="PROSITE" id="PS00086">
    <property type="entry name" value="CYTOCHROME_P450"/>
    <property type="match status" value="1"/>
</dbReference>
<dbReference type="EMBL" id="CAJFDI010000006">
    <property type="protein sequence ID" value="CAD5235021.1"/>
    <property type="molecule type" value="Genomic_DNA"/>
</dbReference>
<evidence type="ECO:0000256" key="2">
    <source>
        <dbReference type="ARBA" id="ARBA00010617"/>
    </source>
</evidence>
<dbReference type="Gene3D" id="1.10.630.10">
    <property type="entry name" value="Cytochrome P450"/>
    <property type="match status" value="1"/>
</dbReference>
<reference evidence="10" key="1">
    <citation type="submission" date="2011-08" db="EMBL/GenBank/DDBJ databases">
        <authorList>
            <person name="Wang D.D."/>
            <person name="Chen G.H."/>
            <person name="Xie B.Y."/>
        </authorList>
    </citation>
    <scope>NUCLEOTIDE SEQUENCE</scope>
</reference>
<feature type="signal peptide" evidence="9">
    <location>
        <begin position="1"/>
        <end position="23"/>
    </location>
</feature>
<dbReference type="WBParaSite" id="BXY_0129300.1">
    <property type="protein sequence ID" value="BXY_0129300.1"/>
    <property type="gene ID" value="BXY_0129300"/>
</dbReference>
<feature type="chain" id="PRO_5009952045" evidence="9">
    <location>
        <begin position="24"/>
        <end position="510"/>
    </location>
</feature>
<dbReference type="GO" id="GO:0020037">
    <property type="term" value="F:heme binding"/>
    <property type="evidence" value="ECO:0007669"/>
    <property type="project" value="InterPro"/>
</dbReference>
<keyword evidence="4 8" id="KW-0560">Oxidoreductase</keyword>
<comment type="cofactor">
    <cofactor evidence="1 7">
        <name>heme</name>
        <dbReference type="ChEBI" id="CHEBI:30413"/>
    </cofactor>
</comment>
<dbReference type="InterPro" id="IPR050182">
    <property type="entry name" value="Cytochrome_P450_fam2"/>
</dbReference>
<dbReference type="GO" id="GO:0008395">
    <property type="term" value="F:steroid hydroxylase activity"/>
    <property type="evidence" value="ECO:0007669"/>
    <property type="project" value="TreeGrafter"/>
</dbReference>
<dbReference type="GO" id="GO:0005737">
    <property type="term" value="C:cytoplasm"/>
    <property type="evidence" value="ECO:0007669"/>
    <property type="project" value="TreeGrafter"/>
</dbReference>
<evidence type="ECO:0000256" key="5">
    <source>
        <dbReference type="ARBA" id="ARBA00023004"/>
    </source>
</evidence>
<comment type="similarity">
    <text evidence="2 8">Belongs to the cytochrome P450 family.</text>
</comment>
<dbReference type="eggNOG" id="KOG0156">
    <property type="taxonomic scope" value="Eukaryota"/>
</dbReference>
<dbReference type="PRINTS" id="PR00463">
    <property type="entry name" value="EP450I"/>
</dbReference>
<organism evidence="10">
    <name type="scientific">Bursaphelenchus xylophilus</name>
    <name type="common">Pinewood nematode worm</name>
    <name type="synonym">Aphelenchoides xylophilus</name>
    <dbReference type="NCBI Taxonomy" id="6326"/>
    <lineage>
        <taxon>Eukaryota</taxon>
        <taxon>Metazoa</taxon>
        <taxon>Ecdysozoa</taxon>
        <taxon>Nematoda</taxon>
        <taxon>Chromadorea</taxon>
        <taxon>Rhabditida</taxon>
        <taxon>Tylenchina</taxon>
        <taxon>Tylenchomorpha</taxon>
        <taxon>Aphelenchoidea</taxon>
        <taxon>Aphelenchoididae</taxon>
        <taxon>Bursaphelenchus</taxon>
    </lineage>
</organism>
<evidence type="ECO:0000256" key="1">
    <source>
        <dbReference type="ARBA" id="ARBA00001971"/>
    </source>
</evidence>
<sequence length="510" mass="58599">MLFFLAIAIAIGVSLFMIKRNKCELDEGCNDKLVESEYPPGPPPFPLVGNFPQIDLAQPHKTMNEWKERYGEVFTVYLPKPVVVLAGARALHEALVQKGEHFTGRPTTYLYTLFTRHSPDGDGIILCRGPRWQAQRRIALRAFRGFGMGKKEMEARIMHHARIMIKRTSAQIKKNNNGLITDLHYALAYCFGNIIHDLVMGTRFEHDDGDFFRFKRMLDHTLEGVASVEMLLVNSFPWMRHILPRFRRYVSEGFALQNFFKNEIERHAKALKEGEIADNFIDFYLKAMKEEKQPYLNEWSCAINSGDLWTGGLETVVTTIRWAIIYFIHYPAVQKKIQAELDTVVGRRPLTLADRQHTPYFHAAMDEIQRIVNVLPWHIPHTCDKEVSVCGVLIPKDSIIMPQPGAVFFDPKIFPDPYTLRPERFLDKTGNYKPHPDLNAFGLGKRACPGEALARVELYLVLGSMLQDLEFRADPRLGMPSLERCTGMTAVPNPTLYMVVQRFERLLFEE</sequence>
<evidence type="ECO:0000313" key="11">
    <source>
        <dbReference type="EMBL" id="CAD5235021.1"/>
    </source>
</evidence>
<dbReference type="GO" id="GO:0006805">
    <property type="term" value="P:xenobiotic metabolic process"/>
    <property type="evidence" value="ECO:0007669"/>
    <property type="project" value="TreeGrafter"/>
</dbReference>
<dbReference type="PANTHER" id="PTHR24300">
    <property type="entry name" value="CYTOCHROME P450 508A4-RELATED"/>
    <property type="match status" value="1"/>
</dbReference>